<comment type="caution">
    <text evidence="2">The sequence shown here is derived from an EMBL/GenBank/DDBJ whole genome shotgun (WGS) entry which is preliminary data.</text>
</comment>
<organism evidence="2 3">
    <name type="scientific">Trebonia kvetii</name>
    <dbReference type="NCBI Taxonomy" id="2480626"/>
    <lineage>
        <taxon>Bacteria</taxon>
        <taxon>Bacillati</taxon>
        <taxon>Actinomycetota</taxon>
        <taxon>Actinomycetes</taxon>
        <taxon>Streptosporangiales</taxon>
        <taxon>Treboniaceae</taxon>
        <taxon>Trebonia</taxon>
    </lineage>
</organism>
<dbReference type="RefSeq" id="WP_145859264.1">
    <property type="nucleotide sequence ID" value="NZ_RPFW01000007.1"/>
</dbReference>
<dbReference type="Proteomes" id="UP000460272">
    <property type="component" value="Unassembled WGS sequence"/>
</dbReference>
<keyword evidence="3" id="KW-1185">Reference proteome</keyword>
<protein>
    <submittedName>
        <fullName evidence="2">VOC family protein</fullName>
    </submittedName>
</protein>
<dbReference type="AlphaFoldDB" id="A0A6P2BUX2"/>
<gene>
    <name evidence="2" type="ORF">EAS64_32365</name>
</gene>
<dbReference type="EMBL" id="RPFW01000007">
    <property type="protein sequence ID" value="TVZ01013.1"/>
    <property type="molecule type" value="Genomic_DNA"/>
</dbReference>
<dbReference type="InterPro" id="IPR052164">
    <property type="entry name" value="Anthracycline_SecMetBiosynth"/>
</dbReference>
<dbReference type="InterPro" id="IPR029068">
    <property type="entry name" value="Glyas_Bleomycin-R_OHBP_Dase"/>
</dbReference>
<evidence type="ECO:0000259" key="1">
    <source>
        <dbReference type="PROSITE" id="PS51819"/>
    </source>
</evidence>
<reference evidence="2 3" key="1">
    <citation type="submission" date="2018-11" db="EMBL/GenBank/DDBJ databases">
        <title>Trebonia kvetii gen.nov., sp.nov., a novel acidophilic actinobacterium, and proposal of the new actinobacterial family Treboniaceae fam. nov.</title>
        <authorList>
            <person name="Rapoport D."/>
            <person name="Sagova-Mareckova M."/>
            <person name="Sedlacek I."/>
            <person name="Provaznik J."/>
            <person name="Kralova S."/>
            <person name="Pavlinic D."/>
            <person name="Benes V."/>
            <person name="Kopecky J."/>
        </authorList>
    </citation>
    <scope>NUCLEOTIDE SEQUENCE [LARGE SCALE GENOMIC DNA]</scope>
    <source>
        <strain evidence="2 3">15Tr583</strain>
    </source>
</reference>
<proteinExistence type="predicted"/>
<evidence type="ECO:0000313" key="3">
    <source>
        <dbReference type="Proteomes" id="UP000460272"/>
    </source>
</evidence>
<dbReference type="SUPFAM" id="SSF54593">
    <property type="entry name" value="Glyoxalase/Bleomycin resistance protein/Dihydroxybiphenyl dioxygenase"/>
    <property type="match status" value="2"/>
</dbReference>
<dbReference type="Pfam" id="PF00903">
    <property type="entry name" value="Glyoxalase"/>
    <property type="match status" value="2"/>
</dbReference>
<dbReference type="InterPro" id="IPR037523">
    <property type="entry name" value="VOC_core"/>
</dbReference>
<feature type="domain" description="VOC" evidence="1">
    <location>
        <begin position="140"/>
        <end position="255"/>
    </location>
</feature>
<accession>A0A6P2BUX2</accession>
<dbReference type="Gene3D" id="3.10.180.10">
    <property type="entry name" value="2,3-Dihydroxybiphenyl 1,2-Dioxygenase, domain 1"/>
    <property type="match status" value="2"/>
</dbReference>
<sequence length="259" mass="27075">MVTRDTPWPDGTPCWVDLGTGDIPKAVGFYSSLFGWDIEQGGPEMGGYSMARLEGRNVAGIGPNMSNPDAPSAWSTYFASSDVDATAVKITGAGGKVVMGPMDVMDVGRMLVATDVTGAAFGAWQARNHTGVQVANAPSAFTWSEHMSRDFEGAKAFYAAVFGYEYGDMSTEGFSYATLLINGQQVVGGIGAYPEETAGHAAFWGVYFGTADTDKSVDLATAHGGSVVRPASDSPYGRMAVVADDQGAVFSLISTPADE</sequence>
<dbReference type="OrthoDB" id="9793039at2"/>
<dbReference type="PANTHER" id="PTHR33993">
    <property type="entry name" value="GLYOXALASE-RELATED"/>
    <property type="match status" value="1"/>
</dbReference>
<dbReference type="PANTHER" id="PTHR33993:SF14">
    <property type="entry name" value="GB|AAF24581.1"/>
    <property type="match status" value="1"/>
</dbReference>
<dbReference type="InterPro" id="IPR004360">
    <property type="entry name" value="Glyas_Fos-R_dOase_dom"/>
</dbReference>
<name>A0A6P2BUX2_9ACTN</name>
<dbReference type="CDD" id="cd07247">
    <property type="entry name" value="SgaA_N_like"/>
    <property type="match status" value="2"/>
</dbReference>
<feature type="domain" description="VOC" evidence="1">
    <location>
        <begin position="12"/>
        <end position="126"/>
    </location>
</feature>
<dbReference type="PROSITE" id="PS51819">
    <property type="entry name" value="VOC"/>
    <property type="match status" value="2"/>
</dbReference>
<evidence type="ECO:0000313" key="2">
    <source>
        <dbReference type="EMBL" id="TVZ01013.1"/>
    </source>
</evidence>